<organism evidence="1 2">
    <name type="scientific">Flavihumibacter solisilvae</name>
    <dbReference type="NCBI Taxonomy" id="1349421"/>
    <lineage>
        <taxon>Bacteria</taxon>
        <taxon>Pseudomonadati</taxon>
        <taxon>Bacteroidota</taxon>
        <taxon>Chitinophagia</taxon>
        <taxon>Chitinophagales</taxon>
        <taxon>Chitinophagaceae</taxon>
        <taxon>Flavihumibacter</taxon>
    </lineage>
</organism>
<sequence>MGNGYFEDETFESINYKEKRIPAGSYELCRFVDCDFSEADLSGLQFTECEFSGCNMSMVKLNNTAFNDIKFVDCKLQGANFEPCNTVLFSVSFEKCILNYSSFYKRSLKKARFSVCTIHEADFTEADLSGSVFESCDLHNTRFENTLLEKADLRTSFNFSIDPEKNKIKKAVFSVPGVLALLEKFDIVIK</sequence>
<dbReference type="InterPro" id="IPR052949">
    <property type="entry name" value="PA_immunity-related"/>
</dbReference>
<dbReference type="EMBL" id="JSVC01000019">
    <property type="protein sequence ID" value="KIC93415.1"/>
    <property type="molecule type" value="Genomic_DNA"/>
</dbReference>
<dbReference type="Proteomes" id="UP000031408">
    <property type="component" value="Unassembled WGS sequence"/>
</dbReference>
<dbReference type="STRING" id="1349421.OI18_16690"/>
<evidence type="ECO:0008006" key="3">
    <source>
        <dbReference type="Google" id="ProtNLM"/>
    </source>
</evidence>
<dbReference type="PANTHER" id="PTHR42999:SF1">
    <property type="entry name" value="PENTAPEPTIDE REPEAT-CONTAINING PROTEIN"/>
    <property type="match status" value="1"/>
</dbReference>
<proteinExistence type="predicted"/>
<dbReference type="Gene3D" id="2.160.20.80">
    <property type="entry name" value="E3 ubiquitin-protein ligase SopA"/>
    <property type="match status" value="1"/>
</dbReference>
<dbReference type="PANTHER" id="PTHR42999">
    <property type="entry name" value="ANTIBIOTIC RESISTANCE PROTEIN MCBG"/>
    <property type="match status" value="1"/>
</dbReference>
<dbReference type="OrthoDB" id="67652at2"/>
<evidence type="ECO:0000313" key="2">
    <source>
        <dbReference type="Proteomes" id="UP000031408"/>
    </source>
</evidence>
<dbReference type="AlphaFoldDB" id="A0A0C1IGU6"/>
<gene>
    <name evidence="1" type="ORF">OI18_16690</name>
</gene>
<name>A0A0C1IGU6_9BACT</name>
<evidence type="ECO:0000313" key="1">
    <source>
        <dbReference type="EMBL" id="KIC93415.1"/>
    </source>
</evidence>
<dbReference type="InterPro" id="IPR001646">
    <property type="entry name" value="5peptide_repeat"/>
</dbReference>
<comment type="caution">
    <text evidence="1">The sequence shown here is derived from an EMBL/GenBank/DDBJ whole genome shotgun (WGS) entry which is preliminary data.</text>
</comment>
<keyword evidence="2" id="KW-1185">Reference proteome</keyword>
<accession>A0A0C1IGU6</accession>
<dbReference type="SUPFAM" id="SSF141571">
    <property type="entry name" value="Pentapeptide repeat-like"/>
    <property type="match status" value="1"/>
</dbReference>
<reference evidence="1 2" key="1">
    <citation type="submission" date="2014-11" db="EMBL/GenBank/DDBJ databases">
        <title>Genome sequence of Flavihumibacter solisilvae 3-3.</title>
        <authorList>
            <person name="Zhou G."/>
            <person name="Li M."/>
            <person name="Wang G."/>
        </authorList>
    </citation>
    <scope>NUCLEOTIDE SEQUENCE [LARGE SCALE GENOMIC DNA]</scope>
    <source>
        <strain evidence="1 2">3-3</strain>
    </source>
</reference>
<dbReference type="Pfam" id="PF13599">
    <property type="entry name" value="Pentapeptide_4"/>
    <property type="match status" value="2"/>
</dbReference>
<protein>
    <recommendedName>
        <fullName evidence="3">Pentapeptide repeat-containing protein</fullName>
    </recommendedName>
</protein>
<dbReference type="RefSeq" id="WP_039141871.1">
    <property type="nucleotide sequence ID" value="NZ_JSVC01000019.1"/>
</dbReference>